<evidence type="ECO:0000313" key="3">
    <source>
        <dbReference type="EMBL" id="CAD5124423.1"/>
    </source>
</evidence>
<sequence length="389" mass="43520">MPGDYCDSPTANFFESDSKNVASPDAVFDFDCRIDTVDSDLIDVSPSLNELLQVDEVLAADQRDGTNYLEEFDSIISKMDDSQKTNSSPENSSSEPQSSLMQLLQASLPDNNLPPPVQVPQAEASPPPVLLDQPPVNIKQEIPDDEGFSSAIDTDNDEDEDDINFSDTASLDELIEDCKPGKRKKYFWQYNTQSKGPKGKRLCKLVEENDPHLVQEFEDPVFDPSTQNSKLKHQGKIRRGDGNDVTPNPKKLCAIGLELRRLNRKISDMAPIADLPANVRTKNRKMKNKLASRACRLKKKAQHEANKVKLYGLNAEHKQLMRVLNGIKYEIIQKLQKSEKASKDKINLTEKLDSLMRLHLRSKIAGNTSDFVNSIISKVHKSEGSLGLD</sequence>
<dbReference type="GO" id="GO:0005634">
    <property type="term" value="C:nucleus"/>
    <property type="evidence" value="ECO:0007669"/>
    <property type="project" value="TreeGrafter"/>
</dbReference>
<comment type="caution">
    <text evidence="3">The sequence shown here is derived from an EMBL/GenBank/DDBJ whole genome shotgun (WGS) entry which is preliminary data.</text>
</comment>
<dbReference type="PANTHER" id="PTHR21552">
    <property type="entry name" value="ADULT RETINA PROTEIN"/>
    <property type="match status" value="1"/>
</dbReference>
<feature type="compositionally biased region" description="Low complexity" evidence="1">
    <location>
        <begin position="84"/>
        <end position="108"/>
    </location>
</feature>
<feature type="region of interest" description="Disordered" evidence="1">
    <location>
        <begin position="79"/>
        <end position="164"/>
    </location>
</feature>
<evidence type="ECO:0000256" key="1">
    <source>
        <dbReference type="SAM" id="MobiDB-lite"/>
    </source>
</evidence>
<dbReference type="OrthoDB" id="8931646at2759"/>
<feature type="region of interest" description="Disordered" evidence="1">
    <location>
        <begin position="220"/>
        <end position="245"/>
    </location>
</feature>
<gene>
    <name evidence="3" type="ORF">DGYR_LOCUS11966</name>
</gene>
<dbReference type="InterPro" id="IPR004827">
    <property type="entry name" value="bZIP"/>
</dbReference>
<dbReference type="EMBL" id="CAJFCJ010000021">
    <property type="protein sequence ID" value="CAD5124423.1"/>
    <property type="molecule type" value="Genomic_DNA"/>
</dbReference>
<feature type="compositionally biased region" description="Acidic residues" evidence="1">
    <location>
        <begin position="154"/>
        <end position="164"/>
    </location>
</feature>
<accession>A0A7I8W7X2</accession>
<dbReference type="GO" id="GO:0000981">
    <property type="term" value="F:DNA-binding transcription factor activity, RNA polymerase II-specific"/>
    <property type="evidence" value="ECO:0007669"/>
    <property type="project" value="TreeGrafter"/>
</dbReference>
<reference evidence="3 4" key="1">
    <citation type="submission" date="2020-08" db="EMBL/GenBank/DDBJ databases">
        <authorList>
            <person name="Hejnol A."/>
        </authorList>
    </citation>
    <scope>NUCLEOTIDE SEQUENCE [LARGE SCALE GENOMIC DNA]</scope>
</reference>
<dbReference type="PROSITE" id="PS00036">
    <property type="entry name" value="BZIP_BASIC"/>
    <property type="match status" value="1"/>
</dbReference>
<dbReference type="Proteomes" id="UP000549394">
    <property type="component" value="Unassembled WGS sequence"/>
</dbReference>
<keyword evidence="4" id="KW-1185">Reference proteome</keyword>
<organism evidence="3 4">
    <name type="scientific">Dimorphilus gyrociliatus</name>
    <dbReference type="NCBI Taxonomy" id="2664684"/>
    <lineage>
        <taxon>Eukaryota</taxon>
        <taxon>Metazoa</taxon>
        <taxon>Spiralia</taxon>
        <taxon>Lophotrochozoa</taxon>
        <taxon>Annelida</taxon>
        <taxon>Polychaeta</taxon>
        <taxon>Polychaeta incertae sedis</taxon>
        <taxon>Dinophilidae</taxon>
        <taxon>Dimorphilus</taxon>
    </lineage>
</organism>
<dbReference type="InterPro" id="IPR039165">
    <property type="entry name" value="CREBRF"/>
</dbReference>
<dbReference type="GO" id="GO:0006986">
    <property type="term" value="P:response to unfolded protein"/>
    <property type="evidence" value="ECO:0007669"/>
    <property type="project" value="InterPro"/>
</dbReference>
<dbReference type="GO" id="GO:0000977">
    <property type="term" value="F:RNA polymerase II transcription regulatory region sequence-specific DNA binding"/>
    <property type="evidence" value="ECO:0007669"/>
    <property type="project" value="TreeGrafter"/>
</dbReference>
<dbReference type="AlphaFoldDB" id="A0A7I8W7X2"/>
<feature type="domain" description="BZIP" evidence="2">
    <location>
        <begin position="284"/>
        <end position="298"/>
    </location>
</feature>
<evidence type="ECO:0000313" key="4">
    <source>
        <dbReference type="Proteomes" id="UP000549394"/>
    </source>
</evidence>
<evidence type="ECO:0000259" key="2">
    <source>
        <dbReference type="PROSITE" id="PS00036"/>
    </source>
</evidence>
<protein>
    <submittedName>
        <fullName evidence="3">DgyrCDS12707</fullName>
    </submittedName>
</protein>
<dbReference type="PANTHER" id="PTHR21552:SF2">
    <property type="entry name" value="CREB3 REGULATORY FACTOR"/>
    <property type="match status" value="1"/>
</dbReference>
<proteinExistence type="predicted"/>
<name>A0A7I8W7X2_9ANNE</name>